<evidence type="ECO:0000256" key="5">
    <source>
        <dbReference type="SAM" id="MobiDB-lite"/>
    </source>
</evidence>
<dbReference type="GO" id="GO:0006099">
    <property type="term" value="P:tricarboxylic acid cycle"/>
    <property type="evidence" value="ECO:0007669"/>
    <property type="project" value="InterPro"/>
</dbReference>
<evidence type="ECO:0000256" key="4">
    <source>
        <dbReference type="PROSITE-ProRule" id="PRU10111"/>
    </source>
</evidence>
<evidence type="ECO:0000256" key="1">
    <source>
        <dbReference type="ARBA" id="ARBA00003670"/>
    </source>
</evidence>
<evidence type="ECO:0000256" key="3">
    <source>
        <dbReference type="ARBA" id="ARBA00048995"/>
    </source>
</evidence>
<dbReference type="Proteomes" id="UP000787322">
    <property type="component" value="Unassembled WGS sequence"/>
</dbReference>
<feature type="active site" evidence="4">
    <location>
        <position position="219"/>
    </location>
</feature>
<dbReference type="EMBL" id="JABZGU010000032">
    <property type="protein sequence ID" value="MBF4802664.1"/>
    <property type="molecule type" value="Genomic_DNA"/>
</dbReference>
<proteinExistence type="predicted"/>
<dbReference type="InterPro" id="IPR018129">
    <property type="entry name" value="PEP_COase_Lys_AS"/>
</dbReference>
<sequence>MAGNPQDSNLESSNASFDEKPIDGATTSEVAQSLLERRGNEIAAARTLIQALKAPAPLRDNLTFFLRLVRKVLAEYNPDLLTSFDTLLVEAIKAGPDDLSTTRAPLLLEAINAVLKVDSEKESLNAFLRFASTIDNLSMEDSVLLMRAFVTFFHLANLCEENYRVTSLRSREASVDPSSAEDPINEITVAYRQLIDECGEEEAKVRLNRLEFHPVFTAHPTEARRKNVERRIRTISELLDERQRLGGPARVENERRMLQEIDGLFRTSPIGHKKPTPLEEADTVLNIFDTTLFEMVPSVYRRFDNWVLGENAGCVSPVCPPFFRPGSWIGSDRDGNPNVTALVSRQVAEKYRVHVLQALAQATKEVSRGLTLDGISTPASPALANLWAQQVEMSQALTSGAIDKAGSELHRAAMRVISGRLSATIERNADLMYQNAEEFIADLRVIQDSLAQAGAFRIAYGPVQKLIWQAQTFGFHLVEMEFRQHSLVHKRALADIETHPSTAEKPAKLDAMTQEVLDTFRSIGSIQKKNGINAARRYIISFTQSAQDVENVYKLARLAFANEEDVPVLDVIPLFEQIEDLENAVATLDQVIQLPEVQARLAQTDRKLEVMLGYSDSSKDEGPTTATLVLHKTQAALAEWAEKNSIDLILMHGRGGAVGRGGGPANRAVLSQPKGSVNGRFKLTEQGEVIFARYGDPTLARRHVESVAGATLLQMAPSIEQKNTQTDVKFASLASELDKASKQRFLELIHSDGFAEWFSVVTPLTEIGLLPIGSRPAKRGLGAKSLDDLRAIPWIFSWSQARINLAAWYGLGSACEAVGDIERLREAYREWPLFTTFIDNIEMSISKIDARIARLYLALGDRPELSEMVLSEMSLTRKWVLAITGNKWPLENRRVLGPVIRLRLPFVNILSVTQVHALSELRIRDDMLTPEERANITYLILCTVSGVAAGLQNTG</sequence>
<dbReference type="GO" id="GO:0005829">
    <property type="term" value="C:cytosol"/>
    <property type="evidence" value="ECO:0007669"/>
    <property type="project" value="TreeGrafter"/>
</dbReference>
<name>A0A9D5X345_9ACTN</name>
<evidence type="ECO:0000313" key="6">
    <source>
        <dbReference type="EMBL" id="MBF4802664.1"/>
    </source>
</evidence>
<feature type="region of interest" description="Disordered" evidence="5">
    <location>
        <begin position="1"/>
        <end position="22"/>
    </location>
</feature>
<comment type="function">
    <text evidence="1">Forms oxaloacetate, a four-carbon dicarboxylic acid source for the tricarboxylic acid cycle.</text>
</comment>
<organism evidence="6 7">
    <name type="scientific">Lancefieldella parvula</name>
    <dbReference type="NCBI Taxonomy" id="1382"/>
    <lineage>
        <taxon>Bacteria</taxon>
        <taxon>Bacillati</taxon>
        <taxon>Actinomycetota</taxon>
        <taxon>Coriobacteriia</taxon>
        <taxon>Coriobacteriales</taxon>
        <taxon>Atopobiaceae</taxon>
        <taxon>Lancefieldella</taxon>
    </lineage>
</organism>
<reference evidence="6" key="1">
    <citation type="submission" date="2020-04" db="EMBL/GenBank/DDBJ databases">
        <title>Deep metagenomics examines the oral microbiome during advanced dental caries in children, revealing novel taxa and co-occurrences with host molecules.</title>
        <authorList>
            <person name="Baker J.L."/>
            <person name="Morton J.T."/>
            <person name="Dinis M."/>
            <person name="Alvarez R."/>
            <person name="Tran N.C."/>
            <person name="Knight R."/>
            <person name="Edlund A."/>
        </authorList>
    </citation>
    <scope>NUCLEOTIDE SEQUENCE</scope>
    <source>
        <strain evidence="6">JCVI_3_bin.11</strain>
    </source>
</reference>
<dbReference type="PANTHER" id="PTHR30523">
    <property type="entry name" value="PHOSPHOENOLPYRUVATE CARBOXYLASE"/>
    <property type="match status" value="1"/>
</dbReference>
<dbReference type="SUPFAM" id="SSF51621">
    <property type="entry name" value="Phosphoenolpyruvate/pyruvate domain"/>
    <property type="match status" value="1"/>
</dbReference>
<dbReference type="Pfam" id="PF00311">
    <property type="entry name" value="PEPcase"/>
    <property type="match status" value="2"/>
</dbReference>
<comment type="caution">
    <text evidence="6">The sequence shown here is derived from an EMBL/GenBank/DDBJ whole genome shotgun (WGS) entry which is preliminary data.</text>
</comment>
<evidence type="ECO:0000313" key="7">
    <source>
        <dbReference type="Proteomes" id="UP000787322"/>
    </source>
</evidence>
<dbReference type="AlphaFoldDB" id="A0A9D5X345"/>
<comment type="catalytic activity">
    <reaction evidence="3">
        <text>oxaloacetate + phosphate = phosphoenolpyruvate + hydrogencarbonate</text>
        <dbReference type="Rhea" id="RHEA:28370"/>
        <dbReference type="ChEBI" id="CHEBI:16452"/>
        <dbReference type="ChEBI" id="CHEBI:17544"/>
        <dbReference type="ChEBI" id="CHEBI:43474"/>
        <dbReference type="ChEBI" id="CHEBI:58702"/>
        <dbReference type="EC" id="4.1.1.31"/>
    </reaction>
</comment>
<dbReference type="InterPro" id="IPR021135">
    <property type="entry name" value="PEP_COase"/>
</dbReference>
<dbReference type="PRINTS" id="PR00150">
    <property type="entry name" value="PEPCARBXLASE"/>
</dbReference>
<gene>
    <name evidence="6" type="ORF">HXK24_02425</name>
</gene>
<feature type="compositionally biased region" description="Polar residues" evidence="5">
    <location>
        <begin position="1"/>
        <end position="16"/>
    </location>
</feature>
<evidence type="ECO:0000256" key="2">
    <source>
        <dbReference type="ARBA" id="ARBA00022419"/>
    </source>
</evidence>
<dbReference type="PANTHER" id="PTHR30523:SF6">
    <property type="entry name" value="PHOSPHOENOLPYRUVATE CARBOXYLASE"/>
    <property type="match status" value="1"/>
</dbReference>
<protein>
    <recommendedName>
        <fullName evidence="2">Phosphoenolpyruvate carboxylase</fullName>
    </recommendedName>
</protein>
<dbReference type="PROSITE" id="PS00781">
    <property type="entry name" value="PEPCASE_1"/>
    <property type="match status" value="1"/>
</dbReference>
<dbReference type="Gene3D" id="1.20.1440.90">
    <property type="entry name" value="Phosphoenolpyruvate/pyruvate domain"/>
    <property type="match status" value="1"/>
</dbReference>
<accession>A0A9D5X345</accession>
<dbReference type="GO" id="GO:0015977">
    <property type="term" value="P:carbon fixation"/>
    <property type="evidence" value="ECO:0007669"/>
    <property type="project" value="InterPro"/>
</dbReference>
<dbReference type="GO" id="GO:0008964">
    <property type="term" value="F:phosphoenolpyruvate carboxylase activity"/>
    <property type="evidence" value="ECO:0007669"/>
    <property type="project" value="UniProtKB-EC"/>
</dbReference>
<dbReference type="InterPro" id="IPR015813">
    <property type="entry name" value="Pyrv/PenolPyrv_kinase-like_dom"/>
</dbReference>